<accession>A0ABR0AF50</accession>
<keyword evidence="3" id="KW-1185">Reference proteome</keyword>
<organism evidence="2 3">
    <name type="scientific">Daphnia magna</name>
    <dbReference type="NCBI Taxonomy" id="35525"/>
    <lineage>
        <taxon>Eukaryota</taxon>
        <taxon>Metazoa</taxon>
        <taxon>Ecdysozoa</taxon>
        <taxon>Arthropoda</taxon>
        <taxon>Crustacea</taxon>
        <taxon>Branchiopoda</taxon>
        <taxon>Diplostraca</taxon>
        <taxon>Cladocera</taxon>
        <taxon>Anomopoda</taxon>
        <taxon>Daphniidae</taxon>
        <taxon>Daphnia</taxon>
    </lineage>
</organism>
<evidence type="ECO:0000313" key="2">
    <source>
        <dbReference type="EMBL" id="KAK4023746.1"/>
    </source>
</evidence>
<gene>
    <name evidence="2" type="ORF">OUZ56_009146</name>
</gene>
<reference evidence="2 3" key="1">
    <citation type="journal article" date="2023" name="Nucleic Acids Res.">
        <title>The hologenome of Daphnia magna reveals possible DNA methylation and microbiome-mediated evolution of the host genome.</title>
        <authorList>
            <person name="Chaturvedi A."/>
            <person name="Li X."/>
            <person name="Dhandapani V."/>
            <person name="Marshall H."/>
            <person name="Kissane S."/>
            <person name="Cuenca-Cambronero M."/>
            <person name="Asole G."/>
            <person name="Calvet F."/>
            <person name="Ruiz-Romero M."/>
            <person name="Marangio P."/>
            <person name="Guigo R."/>
            <person name="Rago D."/>
            <person name="Mirbahai L."/>
            <person name="Eastwood N."/>
            <person name="Colbourne J.K."/>
            <person name="Zhou J."/>
            <person name="Mallon E."/>
            <person name="Orsini L."/>
        </authorList>
    </citation>
    <scope>NUCLEOTIDE SEQUENCE [LARGE SCALE GENOMIC DNA]</scope>
    <source>
        <strain evidence="2">LRV0_1</strain>
    </source>
</reference>
<dbReference type="EMBL" id="JAOYFB010000037">
    <property type="protein sequence ID" value="KAK4023746.1"/>
    <property type="molecule type" value="Genomic_DNA"/>
</dbReference>
<sequence>MCHGNIGREYQSDETSFRNLWYSIERPRSLEAFKVAEATLSDRNSNSPGIVSLLPHSTARSCDA</sequence>
<name>A0ABR0AF50_9CRUS</name>
<dbReference type="Proteomes" id="UP001234178">
    <property type="component" value="Unassembled WGS sequence"/>
</dbReference>
<comment type="caution">
    <text evidence="2">The sequence shown here is derived from an EMBL/GenBank/DDBJ whole genome shotgun (WGS) entry which is preliminary data.</text>
</comment>
<evidence type="ECO:0000313" key="3">
    <source>
        <dbReference type="Proteomes" id="UP001234178"/>
    </source>
</evidence>
<feature type="region of interest" description="Disordered" evidence="1">
    <location>
        <begin position="43"/>
        <end position="64"/>
    </location>
</feature>
<protein>
    <submittedName>
        <fullName evidence="2">Uncharacterized protein</fullName>
    </submittedName>
</protein>
<proteinExistence type="predicted"/>
<evidence type="ECO:0000256" key="1">
    <source>
        <dbReference type="SAM" id="MobiDB-lite"/>
    </source>
</evidence>